<feature type="domain" description="Matrix-remodeling-associated protein 7 helical" evidence="3">
    <location>
        <begin position="124"/>
        <end position="182"/>
    </location>
</feature>
<dbReference type="PANTHER" id="PTHR21845:SF2">
    <property type="entry name" value="MATRIX-REMODELING-ASSOCIATED PROTEIN 7"/>
    <property type="match status" value="1"/>
</dbReference>
<keyword evidence="2" id="KW-0812">Transmembrane</keyword>
<name>A0ABM0MEK1_SACKO</name>
<evidence type="ECO:0000256" key="1">
    <source>
        <dbReference type="SAM" id="MobiDB-lite"/>
    </source>
</evidence>
<feature type="transmembrane region" description="Helical" evidence="2">
    <location>
        <begin position="16"/>
        <end position="38"/>
    </location>
</feature>
<keyword evidence="2" id="KW-0472">Membrane</keyword>
<dbReference type="GeneID" id="100376018"/>
<protein>
    <submittedName>
        <fullName evidence="5">Matrix-remodeling-associated protein 7-like</fullName>
    </submittedName>
</protein>
<keyword evidence="4" id="KW-1185">Reference proteome</keyword>
<gene>
    <name evidence="5" type="primary">LOC100376018</name>
</gene>
<dbReference type="InterPro" id="IPR057534">
    <property type="entry name" value="MXRA7_helical"/>
</dbReference>
<accession>A0ABM0MEK1</accession>
<dbReference type="PANTHER" id="PTHR21845">
    <property type="entry name" value="TRANSMEMBRANE ANCHOR PROTEIN 1"/>
    <property type="match status" value="1"/>
</dbReference>
<dbReference type="Pfam" id="PF25473">
    <property type="entry name" value="MXRA7_helical"/>
    <property type="match status" value="1"/>
</dbReference>
<reference evidence="5" key="1">
    <citation type="submission" date="2025-08" db="UniProtKB">
        <authorList>
            <consortium name="RefSeq"/>
        </authorList>
    </citation>
    <scope>IDENTIFICATION</scope>
    <source>
        <tissue evidence="5">Testes</tissue>
    </source>
</reference>
<organism evidence="4 5">
    <name type="scientific">Saccoglossus kowalevskii</name>
    <name type="common">Acorn worm</name>
    <dbReference type="NCBI Taxonomy" id="10224"/>
    <lineage>
        <taxon>Eukaryota</taxon>
        <taxon>Metazoa</taxon>
        <taxon>Hemichordata</taxon>
        <taxon>Enteropneusta</taxon>
        <taxon>Harrimaniidae</taxon>
        <taxon>Saccoglossus</taxon>
    </lineage>
</organism>
<dbReference type="Proteomes" id="UP000694865">
    <property type="component" value="Unplaced"/>
</dbReference>
<evidence type="ECO:0000256" key="2">
    <source>
        <dbReference type="SAM" id="Phobius"/>
    </source>
</evidence>
<sequence>MDFVDSLIDIITTSPFSYLLSGVVALFVVIISTFFLLMQHTKRQIASMGTETAVSKKSEKLKQSTEEKEVVDEKGEETMKTGKGDNDDGIVDSSDIHPLIQAEHPAISDPVGYTEHIQGKVKQARAKYITKQIEKKMTPNQIEEERETQRRQLAAIYSLMKESEDKFGVDSVTEVNEQFKLYA</sequence>
<feature type="compositionally biased region" description="Basic and acidic residues" evidence="1">
    <location>
        <begin position="54"/>
        <end position="86"/>
    </location>
</feature>
<dbReference type="RefSeq" id="XP_006818442.1">
    <property type="nucleotide sequence ID" value="XM_006818379.1"/>
</dbReference>
<evidence type="ECO:0000259" key="3">
    <source>
        <dbReference type="Pfam" id="PF25473"/>
    </source>
</evidence>
<evidence type="ECO:0000313" key="4">
    <source>
        <dbReference type="Proteomes" id="UP000694865"/>
    </source>
</evidence>
<keyword evidence="2" id="KW-1133">Transmembrane helix</keyword>
<proteinExistence type="predicted"/>
<evidence type="ECO:0000313" key="5">
    <source>
        <dbReference type="RefSeq" id="XP_006818442.1"/>
    </source>
</evidence>
<dbReference type="InterPro" id="IPR026622">
    <property type="entry name" value="Mxra7"/>
</dbReference>
<feature type="region of interest" description="Disordered" evidence="1">
    <location>
        <begin position="48"/>
        <end position="93"/>
    </location>
</feature>